<name>A0AA90NPY2_9GAMM</name>
<sequence length="91" mass="10504">MGKINNQTSQEEIKISELEERLIHDQSSDFRDHLMSQLFDQLIKLKNLRNKGMSPEEYNRIESLILAVSAAGETVSKAWDKHHKKSLQPSI</sequence>
<dbReference type="AlphaFoldDB" id="A0AA90NPY2"/>
<dbReference type="InterPro" id="IPR012671">
    <property type="entry name" value="T3SS_PscE/YscE"/>
</dbReference>
<evidence type="ECO:0000313" key="2">
    <source>
        <dbReference type="Proteomes" id="UP001178148"/>
    </source>
</evidence>
<accession>A0AA90NPY2</accession>
<dbReference type="Gene3D" id="1.20.5.420">
    <property type="entry name" value="Immunoglobulin FC, subunit C"/>
    <property type="match status" value="1"/>
</dbReference>
<keyword evidence="2" id="KW-1185">Reference proteome</keyword>
<comment type="caution">
    <text evidence="1">The sequence shown here is derived from an EMBL/GenBank/DDBJ whole genome shotgun (WGS) entry which is preliminary data.</text>
</comment>
<dbReference type="Pfam" id="PF08988">
    <property type="entry name" value="T3SS_needle_E"/>
    <property type="match status" value="1"/>
</dbReference>
<dbReference type="Proteomes" id="UP001178148">
    <property type="component" value="Unassembled WGS sequence"/>
</dbReference>
<gene>
    <name evidence="1" type="ORF">QS748_03805</name>
</gene>
<proteinExistence type="predicted"/>
<dbReference type="EMBL" id="JASXSV010000004">
    <property type="protein sequence ID" value="MDP0588349.1"/>
    <property type="molecule type" value="Genomic_DNA"/>
</dbReference>
<evidence type="ECO:0000313" key="1">
    <source>
        <dbReference type="EMBL" id="MDP0588349.1"/>
    </source>
</evidence>
<organism evidence="1 2">
    <name type="scientific">Candidatus Endonucleibacter bathymodioli</name>
    <dbReference type="NCBI Taxonomy" id="539814"/>
    <lineage>
        <taxon>Bacteria</taxon>
        <taxon>Pseudomonadati</taxon>
        <taxon>Pseudomonadota</taxon>
        <taxon>Gammaproteobacteria</taxon>
        <taxon>Oceanospirillales</taxon>
        <taxon>Endozoicomonadaceae</taxon>
        <taxon>Candidatus Endonucleibacter</taxon>
    </lineage>
</organism>
<protein>
    <submittedName>
        <fullName evidence="1">EscE/YscE/SsaE family type III secretion system needle protein co-chaperone</fullName>
    </submittedName>
</protein>
<reference evidence="1 2" key="1">
    <citation type="journal article" date="2023" name="bioRxiv">
        <title>An intranuclear bacterial parasite of deep-sea mussels expresses apoptosis inhibitors acquired from its host.</title>
        <authorList>
            <person name="Gonzalez Porras M.A."/>
            <person name="Assie A."/>
            <person name="Tietjen M."/>
            <person name="Violette M."/>
            <person name="Kleiner M."/>
            <person name="Gruber-Vodicka H."/>
            <person name="Dubilier N."/>
            <person name="Leisch N."/>
        </authorList>
    </citation>
    <scope>NUCLEOTIDE SEQUENCE [LARGE SCALE GENOMIC DNA]</scope>
    <source>
        <strain evidence="1">IAP13</strain>
    </source>
</reference>